<name>A0A0G3EUH4_9BURK</name>
<dbReference type="AlphaFoldDB" id="A0A0G3EUH4"/>
<sequence length="491" mass="52553">MLATIMQVLDSTIANVALPHMQGSLSATQDQITWVLTSYIVAAAIGTPLTGWLAGRYGRKRIFLMSVAGFTITSIACGMSISLFQIVVARLLQGLCGAALVPLSQAVMLDINPPEKHGQAMGLWGTGVTLGPILGPALGGWLTDNYNWRWVFYVNVPIGLLAFFGILAFMTETRLSPRKLDLFGFATLSIAIGALQLFLDRGEVQDWFGSVEIWIEALCALIAFAFFLGHTLTVETTSFFNRALARDRNFITGCCIYFVMGAVLYATRALLPPLLQNLMHYSVLDAGLATAPSGAGSMLAMVLAGRLVGPIKARDLVGVGFVVAAFSLWQMSGYDLAMGEGTVIWSGFLQGLGIGLISVPLTTASFSTLDPQLRGEGTSIYSLSRNIGSSIGISFVQTELTRNTQIAHASIAEHITAYNPVAQPNALPGAWNIHTASGLAALNAEVTRQASMIGYVDDFKLLFVLTLASMPLLILMRTTRRVTHAAAAADH</sequence>
<dbReference type="PROSITE" id="PS50850">
    <property type="entry name" value="MFS"/>
    <property type="match status" value="1"/>
</dbReference>
<feature type="transmembrane region" description="Helical" evidence="8">
    <location>
        <begin position="121"/>
        <end position="138"/>
    </location>
</feature>
<feature type="domain" description="Major facilitator superfamily (MFS) profile" evidence="9">
    <location>
        <begin position="1"/>
        <end position="481"/>
    </location>
</feature>
<reference evidence="11" key="1">
    <citation type="submission" date="2015-06" db="EMBL/GenBank/DDBJ databases">
        <authorList>
            <person name="Lim Y.L."/>
            <person name="Ee R."/>
            <person name="Yong D."/>
            <person name="How K.Y."/>
            <person name="Yin W.F."/>
            <person name="Chan K.G."/>
        </authorList>
    </citation>
    <scope>NUCLEOTIDE SEQUENCE [LARGE SCALE GENOMIC DNA]</scope>
    <source>
        <strain evidence="11">DSM 25325</strain>
    </source>
</reference>
<feature type="transmembrane region" description="Helical" evidence="8">
    <location>
        <begin position="316"/>
        <end position="332"/>
    </location>
</feature>
<dbReference type="PANTHER" id="PTHR42718:SF9">
    <property type="entry name" value="MAJOR FACILITATOR SUPERFAMILY MULTIDRUG TRANSPORTER MFSC"/>
    <property type="match status" value="1"/>
</dbReference>
<dbReference type="EMBL" id="CP011568">
    <property type="protein sequence ID" value="AKJ68366.1"/>
    <property type="molecule type" value="Genomic_DNA"/>
</dbReference>
<keyword evidence="4" id="KW-1003">Cell membrane</keyword>
<feature type="transmembrane region" description="Helical" evidence="8">
    <location>
        <begin position="150"/>
        <end position="170"/>
    </location>
</feature>
<evidence type="ECO:0000259" key="9">
    <source>
        <dbReference type="PROSITE" id="PS50850"/>
    </source>
</evidence>
<evidence type="ECO:0000256" key="4">
    <source>
        <dbReference type="ARBA" id="ARBA00022475"/>
    </source>
</evidence>
<keyword evidence="7 8" id="KW-0472">Membrane</keyword>
<organism evidence="10 11">
    <name type="scientific">Pandoraea thiooxydans</name>
    <dbReference type="NCBI Taxonomy" id="445709"/>
    <lineage>
        <taxon>Bacteria</taxon>
        <taxon>Pseudomonadati</taxon>
        <taxon>Pseudomonadota</taxon>
        <taxon>Betaproteobacteria</taxon>
        <taxon>Burkholderiales</taxon>
        <taxon>Burkholderiaceae</taxon>
        <taxon>Pandoraea</taxon>
    </lineage>
</organism>
<dbReference type="PANTHER" id="PTHR42718">
    <property type="entry name" value="MAJOR FACILITATOR SUPERFAMILY MULTIDRUG TRANSPORTER MFSC"/>
    <property type="match status" value="1"/>
</dbReference>
<feature type="transmembrane region" description="Helical" evidence="8">
    <location>
        <begin position="32"/>
        <end position="55"/>
    </location>
</feature>
<dbReference type="Pfam" id="PF07690">
    <property type="entry name" value="MFS_1"/>
    <property type="match status" value="1"/>
</dbReference>
<feature type="transmembrane region" description="Helical" evidence="8">
    <location>
        <begin position="283"/>
        <end position="304"/>
    </location>
</feature>
<dbReference type="InterPro" id="IPR011701">
    <property type="entry name" value="MFS"/>
</dbReference>
<keyword evidence="5 8" id="KW-0812">Transmembrane</keyword>
<dbReference type="PATRIC" id="fig|445709.3.peg.1969"/>
<evidence type="ECO:0000256" key="6">
    <source>
        <dbReference type="ARBA" id="ARBA00022989"/>
    </source>
</evidence>
<dbReference type="Gene3D" id="1.20.1250.20">
    <property type="entry name" value="MFS general substrate transporter like domains"/>
    <property type="match status" value="1"/>
</dbReference>
<dbReference type="Proteomes" id="UP000036700">
    <property type="component" value="Chromosome"/>
</dbReference>
<keyword evidence="3" id="KW-0813">Transport</keyword>
<feature type="transmembrane region" description="Helical" evidence="8">
    <location>
        <begin position="62"/>
        <end position="85"/>
    </location>
</feature>
<feature type="transmembrane region" description="Helical" evidence="8">
    <location>
        <begin position="250"/>
        <end position="271"/>
    </location>
</feature>
<dbReference type="STRING" id="445709.ABW99_09205"/>
<evidence type="ECO:0000256" key="2">
    <source>
        <dbReference type="ARBA" id="ARBA00008537"/>
    </source>
</evidence>
<dbReference type="CDD" id="cd17503">
    <property type="entry name" value="MFS_LmrB_MDR_like"/>
    <property type="match status" value="1"/>
</dbReference>
<evidence type="ECO:0000313" key="10">
    <source>
        <dbReference type="EMBL" id="AKJ68366.1"/>
    </source>
</evidence>
<dbReference type="PRINTS" id="PR01036">
    <property type="entry name" value="TCRTETB"/>
</dbReference>
<dbReference type="GO" id="GO:0022857">
    <property type="term" value="F:transmembrane transporter activity"/>
    <property type="evidence" value="ECO:0007669"/>
    <property type="project" value="InterPro"/>
</dbReference>
<evidence type="ECO:0000256" key="1">
    <source>
        <dbReference type="ARBA" id="ARBA00004651"/>
    </source>
</evidence>
<dbReference type="KEGG" id="ptx:ABW99_09205"/>
<evidence type="ECO:0000313" key="11">
    <source>
        <dbReference type="Proteomes" id="UP000036700"/>
    </source>
</evidence>
<dbReference type="InterPro" id="IPR036259">
    <property type="entry name" value="MFS_trans_sf"/>
</dbReference>
<feature type="transmembrane region" description="Helical" evidence="8">
    <location>
        <begin position="211"/>
        <end position="229"/>
    </location>
</feature>
<comment type="subcellular location">
    <subcellularLocation>
        <location evidence="1">Cell membrane</location>
        <topology evidence="1">Multi-pass membrane protein</topology>
    </subcellularLocation>
</comment>
<evidence type="ECO:0000256" key="3">
    <source>
        <dbReference type="ARBA" id="ARBA00022448"/>
    </source>
</evidence>
<feature type="transmembrane region" description="Helical" evidence="8">
    <location>
        <begin position="344"/>
        <end position="364"/>
    </location>
</feature>
<accession>A0A0G3EUH4</accession>
<evidence type="ECO:0000256" key="7">
    <source>
        <dbReference type="ARBA" id="ARBA00023136"/>
    </source>
</evidence>
<evidence type="ECO:0000256" key="5">
    <source>
        <dbReference type="ARBA" id="ARBA00022692"/>
    </source>
</evidence>
<dbReference type="NCBIfam" id="TIGR00711">
    <property type="entry name" value="efflux_EmrB"/>
    <property type="match status" value="1"/>
</dbReference>
<protein>
    <submittedName>
        <fullName evidence="10">Disulfide bond formation protein DsbA</fullName>
    </submittedName>
</protein>
<dbReference type="Gene3D" id="1.20.1720.10">
    <property type="entry name" value="Multidrug resistance protein D"/>
    <property type="match status" value="1"/>
</dbReference>
<dbReference type="GO" id="GO:0005886">
    <property type="term" value="C:plasma membrane"/>
    <property type="evidence" value="ECO:0007669"/>
    <property type="project" value="UniProtKB-SubCell"/>
</dbReference>
<dbReference type="InterPro" id="IPR004638">
    <property type="entry name" value="EmrB-like"/>
</dbReference>
<proteinExistence type="inferred from homology"/>
<keyword evidence="6 8" id="KW-1133">Transmembrane helix</keyword>
<evidence type="ECO:0000256" key="8">
    <source>
        <dbReference type="SAM" id="Phobius"/>
    </source>
</evidence>
<comment type="similarity">
    <text evidence="2">Belongs to the major facilitator superfamily. EmrB family.</text>
</comment>
<gene>
    <name evidence="10" type="ORF">ABW99_09205</name>
</gene>
<keyword evidence="11" id="KW-1185">Reference proteome</keyword>
<dbReference type="SUPFAM" id="SSF103473">
    <property type="entry name" value="MFS general substrate transporter"/>
    <property type="match status" value="1"/>
</dbReference>
<dbReference type="InterPro" id="IPR020846">
    <property type="entry name" value="MFS_dom"/>
</dbReference>